<name>A0A8S5UT52_9CAUD</name>
<protein>
    <submittedName>
        <fullName evidence="2">Hemolysin XhlA</fullName>
    </submittedName>
</protein>
<reference evidence="2" key="1">
    <citation type="journal article" date="2021" name="Proc. Natl. Acad. Sci. U.S.A.">
        <title>A Catalog of Tens of Thousands of Viruses from Human Metagenomes Reveals Hidden Associations with Chronic Diseases.</title>
        <authorList>
            <person name="Tisza M.J."/>
            <person name="Buck C.B."/>
        </authorList>
    </citation>
    <scope>NUCLEOTIDE SEQUENCE</scope>
    <source>
        <strain evidence="2">Ct4fm14</strain>
    </source>
</reference>
<keyword evidence="1" id="KW-1133">Transmembrane helix</keyword>
<keyword evidence="1" id="KW-0812">Transmembrane</keyword>
<organism evidence="2">
    <name type="scientific">Siphoviridae sp. ct4fm14</name>
    <dbReference type="NCBI Taxonomy" id="2825331"/>
    <lineage>
        <taxon>Viruses</taxon>
        <taxon>Duplodnaviria</taxon>
        <taxon>Heunggongvirae</taxon>
        <taxon>Uroviricota</taxon>
        <taxon>Caudoviricetes</taxon>
    </lineage>
</organism>
<evidence type="ECO:0000256" key="1">
    <source>
        <dbReference type="SAM" id="Phobius"/>
    </source>
</evidence>
<evidence type="ECO:0000313" key="2">
    <source>
        <dbReference type="EMBL" id="DAF97663.1"/>
    </source>
</evidence>
<dbReference type="EMBL" id="BK016135">
    <property type="protein sequence ID" value="DAF97663.1"/>
    <property type="molecule type" value="Genomic_DNA"/>
</dbReference>
<proteinExistence type="predicted"/>
<sequence>METEHDYSAAIAELTQRGKSNTHRLDKLEQRQDALDKLVTSVEVLATRQESVEGDVKEIKEDVKGLAARPGKRWDSIVSTLLAALAGAFAAWLISGGGM</sequence>
<accession>A0A8S5UT52</accession>
<keyword evidence="1" id="KW-0472">Membrane</keyword>
<feature type="transmembrane region" description="Helical" evidence="1">
    <location>
        <begin position="74"/>
        <end position="94"/>
    </location>
</feature>